<evidence type="ECO:0000313" key="1">
    <source>
        <dbReference type="EMBL" id="SHH89433.1"/>
    </source>
</evidence>
<protein>
    <submittedName>
        <fullName evidence="1">Uncharacterized protein</fullName>
    </submittedName>
</protein>
<gene>
    <name evidence="1" type="ORF">SAMN02745196_01779</name>
</gene>
<name>A0A1M5WQY7_9CLOT</name>
<dbReference type="STRING" id="1121306.SAMN02745196_01779"/>
<dbReference type="Proteomes" id="UP000184526">
    <property type="component" value="Unassembled WGS sequence"/>
</dbReference>
<sequence length="107" mass="12843">MIEEYKNISIEIMDILKIENVNEYELEARFIKRQEILDKSTEEELEDFRKNYRKSGIYEIDEEIKNKLQKVIGDVKKELSDYKEKKAVNFAYANINKTNLNIFSKKV</sequence>
<reference evidence="1 2" key="1">
    <citation type="submission" date="2016-11" db="EMBL/GenBank/DDBJ databases">
        <authorList>
            <person name="Jaros S."/>
            <person name="Januszkiewicz K."/>
            <person name="Wedrychowicz H."/>
        </authorList>
    </citation>
    <scope>NUCLEOTIDE SEQUENCE [LARGE SCALE GENOMIC DNA]</scope>
    <source>
        <strain evidence="1 2">DSM 3089</strain>
    </source>
</reference>
<evidence type="ECO:0000313" key="2">
    <source>
        <dbReference type="Proteomes" id="UP000184526"/>
    </source>
</evidence>
<accession>A0A1M5WQY7</accession>
<dbReference type="AlphaFoldDB" id="A0A1M5WQY7"/>
<dbReference type="RefSeq" id="WP_072831673.1">
    <property type="nucleotide sequence ID" value="NZ_FQXP01000006.1"/>
</dbReference>
<keyword evidence="2" id="KW-1185">Reference proteome</keyword>
<organism evidence="1 2">
    <name type="scientific">Clostridium collagenovorans DSM 3089</name>
    <dbReference type="NCBI Taxonomy" id="1121306"/>
    <lineage>
        <taxon>Bacteria</taxon>
        <taxon>Bacillati</taxon>
        <taxon>Bacillota</taxon>
        <taxon>Clostridia</taxon>
        <taxon>Eubacteriales</taxon>
        <taxon>Clostridiaceae</taxon>
        <taxon>Clostridium</taxon>
    </lineage>
</organism>
<proteinExistence type="predicted"/>
<dbReference type="OrthoDB" id="9948224at2"/>
<dbReference type="EMBL" id="FQXP01000006">
    <property type="protein sequence ID" value="SHH89433.1"/>
    <property type="molecule type" value="Genomic_DNA"/>
</dbReference>